<dbReference type="Proteomes" id="UP001210380">
    <property type="component" value="Unassembled WGS sequence"/>
</dbReference>
<dbReference type="EMBL" id="JAQGLA010000036">
    <property type="protein sequence ID" value="MDA3627965.1"/>
    <property type="molecule type" value="Genomic_DNA"/>
</dbReference>
<feature type="transmembrane region" description="Helical" evidence="7">
    <location>
        <begin position="231"/>
        <end position="251"/>
    </location>
</feature>
<keyword evidence="4 7" id="KW-0812">Transmembrane</keyword>
<proteinExistence type="inferred from homology"/>
<feature type="transmembrane region" description="Helical" evidence="7">
    <location>
        <begin position="341"/>
        <end position="360"/>
    </location>
</feature>
<dbReference type="Pfam" id="PF01757">
    <property type="entry name" value="Acyl_transf_3"/>
    <property type="match status" value="1"/>
</dbReference>
<evidence type="ECO:0000256" key="7">
    <source>
        <dbReference type="SAM" id="Phobius"/>
    </source>
</evidence>
<dbReference type="RefSeq" id="WP_270950665.1">
    <property type="nucleotide sequence ID" value="NZ_JAQGLA010000036.1"/>
</dbReference>
<keyword evidence="10" id="KW-1185">Reference proteome</keyword>
<evidence type="ECO:0000256" key="3">
    <source>
        <dbReference type="ARBA" id="ARBA00022475"/>
    </source>
</evidence>
<feature type="transmembrane region" description="Helical" evidence="7">
    <location>
        <begin position="307"/>
        <end position="329"/>
    </location>
</feature>
<reference evidence="9 10" key="1">
    <citation type="submission" date="2022-11" db="EMBL/GenBank/DDBJ databases">
        <title>Draft genome sequence of Saccharopolyspora sp. WRP15-2 isolated from rhizosphere soils of wild rice in Thailand.</title>
        <authorList>
            <person name="Duangmal K."/>
            <person name="Kammanee S."/>
            <person name="Muangham S."/>
        </authorList>
    </citation>
    <scope>NUCLEOTIDE SEQUENCE [LARGE SCALE GENOMIC DNA]</scope>
    <source>
        <strain evidence="9 10">WRP15-2</strain>
    </source>
</reference>
<dbReference type="PANTHER" id="PTHR40074">
    <property type="entry name" value="O-ACETYLTRANSFERASE WECH"/>
    <property type="match status" value="1"/>
</dbReference>
<evidence type="ECO:0000313" key="9">
    <source>
        <dbReference type="EMBL" id="MDA3627965.1"/>
    </source>
</evidence>
<evidence type="ECO:0000313" key="10">
    <source>
        <dbReference type="Proteomes" id="UP001210380"/>
    </source>
</evidence>
<dbReference type="InterPro" id="IPR002656">
    <property type="entry name" value="Acyl_transf_3_dom"/>
</dbReference>
<feature type="domain" description="Acyltransferase 3" evidence="8">
    <location>
        <begin position="24"/>
        <end position="353"/>
    </location>
</feature>
<feature type="transmembrane region" description="Helical" evidence="7">
    <location>
        <begin position="198"/>
        <end position="219"/>
    </location>
</feature>
<evidence type="ECO:0000256" key="1">
    <source>
        <dbReference type="ARBA" id="ARBA00004651"/>
    </source>
</evidence>
<feature type="transmembrane region" description="Helical" evidence="7">
    <location>
        <begin position="26"/>
        <end position="47"/>
    </location>
</feature>
<feature type="transmembrane region" description="Helical" evidence="7">
    <location>
        <begin position="263"/>
        <end position="286"/>
    </location>
</feature>
<comment type="caution">
    <text evidence="9">The sequence shown here is derived from an EMBL/GenBank/DDBJ whole genome shotgun (WGS) entry which is preliminary data.</text>
</comment>
<feature type="transmembrane region" description="Helical" evidence="7">
    <location>
        <begin position="67"/>
        <end position="89"/>
    </location>
</feature>
<sequence length="425" mass="44646">MAATRTFSAPAPTAAPGASRDRVLDLVRAGCLVVVVVLHATMAGIEIGPSGIQITNALENQPWFTPVSWIVQVMPLFFVVGGFAGITQWRRMRSAGAAPADFIRVRLTRLARPALVAFAVIAGALAVASAAGVSPDLLAQLGFRLSQPMWFIGVYLGTSALVPLLSRLHERAPRATLALLVSAAIGVDLLSITTGSPAIGFANLAFVWLAVQQIGFWYADGWFRFRSHGQLLGMALGAFALLLTSTTAGPYPADMLANLNPPTINLVLLGVVQVCLLSLVSARLAVLVSRPRLRAAVDVIGKHSLTAYLWHMPALALLAAGLLALGSPWPEPLGTSWWLTRPLWLVGIALVLVPLTTWAGRFERGPISPGPRTPGRASAGVVIAIAAVVAVLAAGFTTVSATCGALLLLVALRLQRSAPLQPVFS</sequence>
<keyword evidence="3" id="KW-1003">Cell membrane</keyword>
<evidence type="ECO:0000259" key="8">
    <source>
        <dbReference type="Pfam" id="PF01757"/>
    </source>
</evidence>
<comment type="subcellular location">
    <subcellularLocation>
        <location evidence="1">Cell membrane</location>
        <topology evidence="1">Multi-pass membrane protein</topology>
    </subcellularLocation>
</comment>
<protein>
    <submittedName>
        <fullName evidence="9">Acyltransferase</fullName>
    </submittedName>
</protein>
<evidence type="ECO:0000256" key="4">
    <source>
        <dbReference type="ARBA" id="ARBA00022692"/>
    </source>
</evidence>
<keyword evidence="5 7" id="KW-1133">Transmembrane helix</keyword>
<gene>
    <name evidence="9" type="ORF">OU415_21200</name>
</gene>
<feature type="transmembrane region" description="Helical" evidence="7">
    <location>
        <begin position="150"/>
        <end position="168"/>
    </location>
</feature>
<feature type="transmembrane region" description="Helical" evidence="7">
    <location>
        <begin position="381"/>
        <end position="412"/>
    </location>
</feature>
<evidence type="ECO:0000256" key="5">
    <source>
        <dbReference type="ARBA" id="ARBA00022989"/>
    </source>
</evidence>
<keyword evidence="9" id="KW-0808">Transferase</keyword>
<organism evidence="9 10">
    <name type="scientific">Saccharopolyspora oryzae</name>
    <dbReference type="NCBI Taxonomy" id="2997343"/>
    <lineage>
        <taxon>Bacteria</taxon>
        <taxon>Bacillati</taxon>
        <taxon>Actinomycetota</taxon>
        <taxon>Actinomycetes</taxon>
        <taxon>Pseudonocardiales</taxon>
        <taxon>Pseudonocardiaceae</taxon>
        <taxon>Saccharopolyspora</taxon>
    </lineage>
</organism>
<dbReference type="PANTHER" id="PTHR40074:SF2">
    <property type="entry name" value="O-ACETYLTRANSFERASE WECH"/>
    <property type="match status" value="1"/>
</dbReference>
<evidence type="ECO:0000256" key="6">
    <source>
        <dbReference type="ARBA" id="ARBA00023136"/>
    </source>
</evidence>
<feature type="transmembrane region" description="Helical" evidence="7">
    <location>
        <begin position="110"/>
        <end position="130"/>
    </location>
</feature>
<evidence type="ECO:0000256" key="2">
    <source>
        <dbReference type="ARBA" id="ARBA00007400"/>
    </source>
</evidence>
<keyword evidence="6 7" id="KW-0472">Membrane</keyword>
<feature type="transmembrane region" description="Helical" evidence="7">
    <location>
        <begin position="175"/>
        <end position="192"/>
    </location>
</feature>
<keyword evidence="9" id="KW-0012">Acyltransferase</keyword>
<name>A0ABT4V1Y7_9PSEU</name>
<accession>A0ABT4V1Y7</accession>
<dbReference type="GO" id="GO:0016746">
    <property type="term" value="F:acyltransferase activity"/>
    <property type="evidence" value="ECO:0007669"/>
    <property type="project" value="UniProtKB-KW"/>
</dbReference>
<comment type="similarity">
    <text evidence="2">Belongs to the acyltransferase 3 family.</text>
</comment>